<feature type="domain" description="DUF7981" evidence="2">
    <location>
        <begin position="1"/>
        <end position="68"/>
    </location>
</feature>
<dbReference type="Proteomes" id="UP001596481">
    <property type="component" value="Unassembled WGS sequence"/>
</dbReference>
<name>A0ABD5ZHC7_9EURY</name>
<feature type="transmembrane region" description="Helical" evidence="1">
    <location>
        <begin position="39"/>
        <end position="58"/>
    </location>
</feature>
<proteinExistence type="predicted"/>
<sequence length="68" mass="6892">MNPTTKSALLWGVVGMLTTGVLAQGAVLFGVGPRLSVVAGVAMALVVGLVVAVVTYVIEPRIESKGRA</sequence>
<dbReference type="Pfam" id="PF25938">
    <property type="entry name" value="DUF7981"/>
    <property type="match status" value="1"/>
</dbReference>
<keyword evidence="1" id="KW-1133">Transmembrane helix</keyword>
<keyword evidence="4" id="KW-1185">Reference proteome</keyword>
<evidence type="ECO:0000313" key="3">
    <source>
        <dbReference type="EMBL" id="MFC7204628.1"/>
    </source>
</evidence>
<evidence type="ECO:0000256" key="1">
    <source>
        <dbReference type="SAM" id="Phobius"/>
    </source>
</evidence>
<dbReference type="AlphaFoldDB" id="A0ABD5ZHC7"/>
<gene>
    <name evidence="3" type="ORF">ACFQJC_13995</name>
</gene>
<comment type="caution">
    <text evidence="3">The sequence shown here is derived from an EMBL/GenBank/DDBJ whole genome shotgun (WGS) entry which is preliminary data.</text>
</comment>
<dbReference type="EMBL" id="JBHTAA010000005">
    <property type="protein sequence ID" value="MFC7204628.1"/>
    <property type="molecule type" value="Genomic_DNA"/>
</dbReference>
<keyword evidence="1" id="KW-0812">Transmembrane</keyword>
<reference evidence="3 4" key="1">
    <citation type="journal article" date="2019" name="Int. J. Syst. Evol. Microbiol.">
        <title>The Global Catalogue of Microorganisms (GCM) 10K type strain sequencing project: providing services to taxonomists for standard genome sequencing and annotation.</title>
        <authorList>
            <consortium name="The Broad Institute Genomics Platform"/>
            <consortium name="The Broad Institute Genome Sequencing Center for Infectious Disease"/>
            <person name="Wu L."/>
            <person name="Ma J."/>
        </authorList>
    </citation>
    <scope>NUCLEOTIDE SEQUENCE [LARGE SCALE GENOMIC DNA]</scope>
    <source>
        <strain evidence="3 4">DSM 29988</strain>
    </source>
</reference>
<dbReference type="RefSeq" id="WP_390224482.1">
    <property type="nucleotide sequence ID" value="NZ_JBHTAA010000005.1"/>
</dbReference>
<keyword evidence="1" id="KW-0472">Membrane</keyword>
<evidence type="ECO:0000259" key="2">
    <source>
        <dbReference type="Pfam" id="PF25938"/>
    </source>
</evidence>
<evidence type="ECO:0000313" key="4">
    <source>
        <dbReference type="Proteomes" id="UP001596481"/>
    </source>
</evidence>
<protein>
    <recommendedName>
        <fullName evidence="2">DUF7981 domain-containing protein</fullName>
    </recommendedName>
</protein>
<dbReference type="InterPro" id="IPR058287">
    <property type="entry name" value="DUF7981"/>
</dbReference>
<organism evidence="3 4">
    <name type="scientific">Haloferax namakaokahaiae</name>
    <dbReference type="NCBI Taxonomy" id="1748331"/>
    <lineage>
        <taxon>Archaea</taxon>
        <taxon>Methanobacteriati</taxon>
        <taxon>Methanobacteriota</taxon>
        <taxon>Stenosarchaea group</taxon>
        <taxon>Halobacteria</taxon>
        <taxon>Halobacteriales</taxon>
        <taxon>Haloferacaceae</taxon>
        <taxon>Haloferax</taxon>
    </lineage>
</organism>
<accession>A0ABD5ZHC7</accession>